<reference evidence="1 2" key="1">
    <citation type="submission" date="2019-02" db="EMBL/GenBank/DDBJ databases">
        <title>Genomic Encyclopedia of Type Strains, Phase IV (KMG-IV): sequencing the most valuable type-strain genomes for metagenomic binning, comparative biology and taxonomic classification.</title>
        <authorList>
            <person name="Goeker M."/>
        </authorList>
    </citation>
    <scope>NUCLEOTIDE SEQUENCE [LARGE SCALE GENOMIC DNA]</scope>
    <source>
        <strain evidence="1 2">DSM 21056</strain>
    </source>
</reference>
<dbReference type="InterPro" id="IPR038765">
    <property type="entry name" value="Papain-like_cys_pep_sf"/>
</dbReference>
<dbReference type="PANTHER" id="PTHR39327:SF1">
    <property type="entry name" value="BLR5470 PROTEIN"/>
    <property type="match status" value="1"/>
</dbReference>
<dbReference type="EMBL" id="SHLI01000001">
    <property type="protein sequence ID" value="RZU98912.1"/>
    <property type="molecule type" value="Genomic_DNA"/>
</dbReference>
<dbReference type="Gene3D" id="3.10.620.30">
    <property type="match status" value="1"/>
</dbReference>
<name>A0A4Q8D0W2_9GAMM</name>
<accession>A0A4Q8D0W2</accession>
<evidence type="ECO:0000313" key="1">
    <source>
        <dbReference type="EMBL" id="RZU98912.1"/>
    </source>
</evidence>
<dbReference type="SUPFAM" id="SSF54001">
    <property type="entry name" value="Cysteine proteinases"/>
    <property type="match status" value="1"/>
</dbReference>
<comment type="caution">
    <text evidence="1">The sequence shown here is derived from an EMBL/GenBank/DDBJ whole genome shotgun (WGS) entry which is preliminary data.</text>
</comment>
<sequence length="239" mass="27351">MDRPYETAWMWPLRTTRLISVLVVLLATLIAIGFGQAKVRIDFDTLRAEVRDRFDEDRASVVDDLEQLLDDVRARGPEEWTERINAFFNRHMRYVEDHELYGQSDYWASPVEAIGHGAGDCEDFAIAKYLSLRKLGIENSKLRLIYVRARIAGATRAHMVLGYYPEPEAEPLILGSLVDLIVPARNRTDLTPVFSFNSEGIWVGGQQRNGDQATDRLSRWRDVLQRARAEGITLNEQSE</sequence>
<dbReference type="Pfam" id="PF06035">
    <property type="entry name" value="Peptidase_C93"/>
    <property type="match status" value="1"/>
</dbReference>
<organism evidence="1 2">
    <name type="scientific">Spiribacter vilamensis</name>
    <dbReference type="NCBI Taxonomy" id="531306"/>
    <lineage>
        <taxon>Bacteria</taxon>
        <taxon>Pseudomonadati</taxon>
        <taxon>Pseudomonadota</taxon>
        <taxon>Gammaproteobacteria</taxon>
        <taxon>Chromatiales</taxon>
        <taxon>Ectothiorhodospiraceae</taxon>
        <taxon>Spiribacter</taxon>
    </lineage>
</organism>
<dbReference type="RefSeq" id="WP_239016215.1">
    <property type="nucleotide sequence ID" value="NZ_SHLI01000001.1"/>
</dbReference>
<dbReference type="InterPro" id="IPR010319">
    <property type="entry name" value="Transglutaminase-like_Cys_pept"/>
</dbReference>
<dbReference type="Proteomes" id="UP000292298">
    <property type="component" value="Unassembled WGS sequence"/>
</dbReference>
<gene>
    <name evidence="1" type="ORF">EV698_1178</name>
</gene>
<proteinExistence type="predicted"/>
<dbReference type="AlphaFoldDB" id="A0A4Q8D0W2"/>
<keyword evidence="2" id="KW-1185">Reference proteome</keyword>
<dbReference type="PANTHER" id="PTHR39327">
    <property type="match status" value="1"/>
</dbReference>
<protein>
    <submittedName>
        <fullName evidence="1">Transglutaminase-like cysteine proteinase BTLCP</fullName>
    </submittedName>
</protein>
<evidence type="ECO:0000313" key="2">
    <source>
        <dbReference type="Proteomes" id="UP000292298"/>
    </source>
</evidence>